<keyword evidence="1" id="KW-0812">Transmembrane</keyword>
<sequence>MSQPQEEPQTPPAKVLLPLGSIILVAAILTLVFAETHVVSTALISIVALMGAGIIWQGFKNLKRERT</sequence>
<keyword evidence="3" id="KW-1185">Reference proteome</keyword>
<dbReference type="Proteomes" id="UP001597391">
    <property type="component" value="Unassembled WGS sequence"/>
</dbReference>
<proteinExistence type="predicted"/>
<organism evidence="2 3">
    <name type="scientific">Populibacterium corticicola</name>
    <dbReference type="NCBI Taxonomy" id="1812826"/>
    <lineage>
        <taxon>Bacteria</taxon>
        <taxon>Bacillati</taxon>
        <taxon>Actinomycetota</taxon>
        <taxon>Actinomycetes</taxon>
        <taxon>Micrococcales</taxon>
        <taxon>Jonesiaceae</taxon>
        <taxon>Populibacterium</taxon>
    </lineage>
</organism>
<reference evidence="3" key="1">
    <citation type="journal article" date="2019" name="Int. J. Syst. Evol. Microbiol.">
        <title>The Global Catalogue of Microorganisms (GCM) 10K type strain sequencing project: providing services to taxonomists for standard genome sequencing and annotation.</title>
        <authorList>
            <consortium name="The Broad Institute Genomics Platform"/>
            <consortium name="The Broad Institute Genome Sequencing Center for Infectious Disease"/>
            <person name="Wu L."/>
            <person name="Ma J."/>
        </authorList>
    </citation>
    <scope>NUCLEOTIDE SEQUENCE [LARGE SCALE GENOMIC DNA]</scope>
    <source>
        <strain evidence="3">KCTC 33576</strain>
    </source>
</reference>
<evidence type="ECO:0000313" key="3">
    <source>
        <dbReference type="Proteomes" id="UP001597391"/>
    </source>
</evidence>
<protein>
    <submittedName>
        <fullName evidence="2">Uncharacterized protein</fullName>
    </submittedName>
</protein>
<keyword evidence="1" id="KW-1133">Transmembrane helix</keyword>
<comment type="caution">
    <text evidence="2">The sequence shown here is derived from an EMBL/GenBank/DDBJ whole genome shotgun (WGS) entry which is preliminary data.</text>
</comment>
<accession>A0ABW5XBI7</accession>
<feature type="transmembrane region" description="Helical" evidence="1">
    <location>
        <begin position="40"/>
        <end position="59"/>
    </location>
</feature>
<dbReference type="RefSeq" id="WP_377464435.1">
    <property type="nucleotide sequence ID" value="NZ_JBHUOP010000001.1"/>
</dbReference>
<name>A0ABW5XBI7_9MICO</name>
<dbReference type="EMBL" id="JBHUOP010000001">
    <property type="protein sequence ID" value="MFD2839033.1"/>
    <property type="molecule type" value="Genomic_DNA"/>
</dbReference>
<keyword evidence="1" id="KW-0472">Membrane</keyword>
<feature type="transmembrane region" description="Helical" evidence="1">
    <location>
        <begin position="15"/>
        <end position="34"/>
    </location>
</feature>
<evidence type="ECO:0000256" key="1">
    <source>
        <dbReference type="SAM" id="Phobius"/>
    </source>
</evidence>
<gene>
    <name evidence="2" type="ORF">ACFSYH_00395</name>
</gene>
<evidence type="ECO:0000313" key="2">
    <source>
        <dbReference type="EMBL" id="MFD2839033.1"/>
    </source>
</evidence>